<organism evidence="1 2">
    <name type="scientific">Fusarium oxysporum f. sp. lycopersici (strain 4287 / CBS 123668 / FGSC 9935 / NRRL 34936)</name>
    <name type="common">Fusarium vascular wilt of tomato</name>
    <dbReference type="NCBI Taxonomy" id="426428"/>
    <lineage>
        <taxon>Eukaryota</taxon>
        <taxon>Fungi</taxon>
        <taxon>Dikarya</taxon>
        <taxon>Ascomycota</taxon>
        <taxon>Pezizomycotina</taxon>
        <taxon>Sordariomycetes</taxon>
        <taxon>Hypocreomycetidae</taxon>
        <taxon>Hypocreales</taxon>
        <taxon>Nectriaceae</taxon>
        <taxon>Fusarium</taxon>
        <taxon>Fusarium oxysporum species complex</taxon>
    </lineage>
</organism>
<protein>
    <submittedName>
        <fullName evidence="1">Uncharacterized protein</fullName>
    </submittedName>
</protein>
<dbReference type="GeneID" id="28960673"/>
<proteinExistence type="predicted"/>
<dbReference type="EMBL" id="DS231706">
    <property type="protein sequence ID" value="KNB07983.1"/>
    <property type="molecule type" value="Genomic_DNA"/>
</dbReference>
<evidence type="ECO:0000313" key="2">
    <source>
        <dbReference type="Proteomes" id="UP000009097"/>
    </source>
</evidence>
<name>A0A0J9VA19_FUSO4</name>
<gene>
    <name evidence="1" type="ORF">FOXG_19967</name>
</gene>
<reference evidence="1" key="2">
    <citation type="journal article" date="2010" name="Nature">
        <title>Comparative genomics reveals mobile pathogenicity chromosomes in Fusarium.</title>
        <authorList>
            <person name="Ma L.J."/>
            <person name="van der Does H.C."/>
            <person name="Borkovich K.A."/>
            <person name="Coleman J.J."/>
            <person name="Daboussi M.J."/>
            <person name="Di Pietro A."/>
            <person name="Dufresne M."/>
            <person name="Freitag M."/>
            <person name="Grabherr M."/>
            <person name="Henrissat B."/>
            <person name="Houterman P.M."/>
            <person name="Kang S."/>
            <person name="Shim W.B."/>
            <person name="Woloshuk C."/>
            <person name="Xie X."/>
            <person name="Xu J.R."/>
            <person name="Antoniw J."/>
            <person name="Baker S.E."/>
            <person name="Bluhm B.H."/>
            <person name="Breakspear A."/>
            <person name="Brown D.W."/>
            <person name="Butchko R.A."/>
            <person name="Chapman S."/>
            <person name="Coulson R."/>
            <person name="Coutinho P.M."/>
            <person name="Danchin E.G."/>
            <person name="Diener A."/>
            <person name="Gale L.R."/>
            <person name="Gardiner D.M."/>
            <person name="Goff S."/>
            <person name="Hammond-Kosack K.E."/>
            <person name="Hilburn K."/>
            <person name="Hua-Van A."/>
            <person name="Jonkers W."/>
            <person name="Kazan K."/>
            <person name="Kodira C.D."/>
            <person name="Koehrsen M."/>
            <person name="Kumar L."/>
            <person name="Lee Y.H."/>
            <person name="Li L."/>
            <person name="Manners J.M."/>
            <person name="Miranda-Saavedra D."/>
            <person name="Mukherjee M."/>
            <person name="Park G."/>
            <person name="Park J."/>
            <person name="Park S.Y."/>
            <person name="Proctor R.H."/>
            <person name="Regev A."/>
            <person name="Ruiz-Roldan M.C."/>
            <person name="Sain D."/>
            <person name="Sakthikumar S."/>
            <person name="Sykes S."/>
            <person name="Schwartz D.C."/>
            <person name="Turgeon B.G."/>
            <person name="Wapinski I."/>
            <person name="Yoder O."/>
            <person name="Young S."/>
            <person name="Zeng Q."/>
            <person name="Zhou S."/>
            <person name="Galagan J."/>
            <person name="Cuomo C.A."/>
            <person name="Kistler H.C."/>
            <person name="Rep M."/>
        </authorList>
    </citation>
    <scope>NUCLEOTIDE SEQUENCE [LARGE SCALE GENOMIC DNA]</scope>
    <source>
        <strain evidence="1">4287</strain>
    </source>
</reference>
<dbReference type="VEuPathDB" id="FungiDB:FOXG_19967"/>
<sequence>MGPAISVKPLVHLERFASGVKTFLLIIRGELSSLSLMLDGFDEIHIVPGSSDAMRPEWDKARRKVVVYAHPASREDRQLQRWWIRQDSIPERFIYPDQAPQTFLEAGGSRLRLVENAELCGFIAGVFDYASWGVDVDKAISCFVRQTLRIQEMLERLRIQRLLKCDGLSLSQDEAVTFRAVLPLGLTPVSPCWLPLTLDPLSAGSRSNSLVY</sequence>
<dbReference type="Proteomes" id="UP000009097">
    <property type="component" value="Unassembled WGS sequence"/>
</dbReference>
<dbReference type="KEGG" id="fox:FOXG_19967"/>
<dbReference type="OrthoDB" id="5035669at2759"/>
<accession>A0A0J9VA19</accession>
<dbReference type="RefSeq" id="XP_018246028.1">
    <property type="nucleotide sequence ID" value="XM_018400233.1"/>
</dbReference>
<evidence type="ECO:0000313" key="1">
    <source>
        <dbReference type="EMBL" id="KNB07983.1"/>
    </source>
</evidence>
<reference evidence="1" key="1">
    <citation type="submission" date="2007-04" db="EMBL/GenBank/DDBJ databases">
        <authorList>
            <consortium name="The Broad Institute Genome Sequencing Platform"/>
            <person name="Birren B."/>
            <person name="Lander E."/>
            <person name="Galagan J."/>
            <person name="Nusbaum C."/>
            <person name="Devon K."/>
            <person name="Ma L.-J."/>
            <person name="Jaffe D."/>
            <person name="Butler J."/>
            <person name="Alvarez P."/>
            <person name="Gnerre S."/>
            <person name="Grabherr M."/>
            <person name="Kleber M."/>
            <person name="Mauceli E."/>
            <person name="Brockman W."/>
            <person name="MacCallum I.A."/>
            <person name="Young S."/>
            <person name="LaButti K."/>
            <person name="DeCaprio D."/>
            <person name="Crawford M."/>
            <person name="Koehrsen M."/>
            <person name="Engels R."/>
            <person name="Montgomery P."/>
            <person name="Pearson M."/>
            <person name="Howarth C."/>
            <person name="Larson L."/>
            <person name="White J."/>
            <person name="O'Leary S."/>
            <person name="Kodira C."/>
            <person name="Zeng Q."/>
            <person name="Yandava C."/>
            <person name="Alvarado L."/>
            <person name="Kistler C."/>
            <person name="Shim W.-B."/>
            <person name="Kang S."/>
            <person name="Woloshuk C."/>
        </authorList>
    </citation>
    <scope>NUCLEOTIDE SEQUENCE</scope>
    <source>
        <strain evidence="1">4287</strain>
    </source>
</reference>
<dbReference type="AlphaFoldDB" id="A0A0J9VA19"/>